<organism evidence="1 2">
    <name type="scientific">Allocoleopsis franciscana PCC 7113</name>
    <dbReference type="NCBI Taxonomy" id="1173027"/>
    <lineage>
        <taxon>Bacteria</taxon>
        <taxon>Bacillati</taxon>
        <taxon>Cyanobacteriota</taxon>
        <taxon>Cyanophyceae</taxon>
        <taxon>Coleofasciculales</taxon>
        <taxon>Coleofasciculaceae</taxon>
        <taxon>Allocoleopsis</taxon>
        <taxon>Allocoleopsis franciscana</taxon>
    </lineage>
</organism>
<keyword evidence="2" id="KW-1185">Reference proteome</keyword>
<gene>
    <name evidence="1" type="ORF">Mic7113_2508</name>
</gene>
<dbReference type="OrthoDB" id="8910558at2"/>
<evidence type="ECO:0000313" key="1">
    <source>
        <dbReference type="EMBL" id="AFZ18306.1"/>
    </source>
</evidence>
<accession>K9WES8</accession>
<dbReference type="HOGENOM" id="CLU_2193919_0_0_3"/>
<dbReference type="KEGG" id="mic:Mic7113_2508"/>
<dbReference type="RefSeq" id="WP_015182455.1">
    <property type="nucleotide sequence ID" value="NC_019738.1"/>
</dbReference>
<dbReference type="InterPro" id="IPR046174">
    <property type="entry name" value="DUF6176"/>
</dbReference>
<dbReference type="Pfam" id="PF19673">
    <property type="entry name" value="DUF6176"/>
    <property type="match status" value="1"/>
</dbReference>
<sequence>MTEIQCLKIKFRRDKAEEAVRWVHSLKERQEEVAELLDAEGIRVESLFLERSGQDVYLYQYVRANSLEHAYEAFMKSQISISEETRQFIDEMWEDGQSLELVVDFERP</sequence>
<protein>
    <submittedName>
        <fullName evidence="1">Uncharacterized protein</fullName>
    </submittedName>
</protein>
<dbReference type="Proteomes" id="UP000010471">
    <property type="component" value="Chromosome"/>
</dbReference>
<name>K9WES8_9CYAN</name>
<proteinExistence type="predicted"/>
<reference evidence="1 2" key="1">
    <citation type="submission" date="2012-06" db="EMBL/GenBank/DDBJ databases">
        <title>Finished chromosome of genome of Microcoleus sp. PCC 7113.</title>
        <authorList>
            <consortium name="US DOE Joint Genome Institute"/>
            <person name="Gugger M."/>
            <person name="Coursin T."/>
            <person name="Rippka R."/>
            <person name="Tandeau De Marsac N."/>
            <person name="Huntemann M."/>
            <person name="Wei C.-L."/>
            <person name="Han J."/>
            <person name="Detter J.C."/>
            <person name="Han C."/>
            <person name="Tapia R."/>
            <person name="Chen A."/>
            <person name="Kyrpides N."/>
            <person name="Mavromatis K."/>
            <person name="Markowitz V."/>
            <person name="Szeto E."/>
            <person name="Ivanova N."/>
            <person name="Pagani I."/>
            <person name="Pati A."/>
            <person name="Goodwin L."/>
            <person name="Nordberg H.P."/>
            <person name="Cantor M.N."/>
            <person name="Hua S.X."/>
            <person name="Woyke T."/>
            <person name="Kerfeld C.A."/>
        </authorList>
    </citation>
    <scope>NUCLEOTIDE SEQUENCE [LARGE SCALE GENOMIC DNA]</scope>
    <source>
        <strain evidence="1 2">PCC 7113</strain>
    </source>
</reference>
<evidence type="ECO:0000313" key="2">
    <source>
        <dbReference type="Proteomes" id="UP000010471"/>
    </source>
</evidence>
<dbReference type="EMBL" id="CP003630">
    <property type="protein sequence ID" value="AFZ18306.1"/>
    <property type="molecule type" value="Genomic_DNA"/>
</dbReference>
<dbReference type="AlphaFoldDB" id="K9WES8"/>